<evidence type="ECO:0000256" key="1">
    <source>
        <dbReference type="SAM" id="MobiDB-lite"/>
    </source>
</evidence>
<dbReference type="EMBL" id="ASPP01007115">
    <property type="protein sequence ID" value="ETO27664.1"/>
    <property type="molecule type" value="Genomic_DNA"/>
</dbReference>
<feature type="region of interest" description="Disordered" evidence="1">
    <location>
        <begin position="120"/>
        <end position="144"/>
    </location>
</feature>
<evidence type="ECO:0000313" key="3">
    <source>
        <dbReference type="Proteomes" id="UP000023152"/>
    </source>
</evidence>
<evidence type="ECO:0000313" key="2">
    <source>
        <dbReference type="EMBL" id="ETO27664.1"/>
    </source>
</evidence>
<keyword evidence="3" id="KW-1185">Reference proteome</keyword>
<sequence>MYKHKINKFKLKEIFSGNESKWIKKADIQIHGDNILFSKNPSLEGDKAKFDRNTPIDMIVPLKRQQHGANGDEQVTGNESAKNFRGINVYTNIKYNKINEIGKGYKPTISGTAIGESGKLLEPAQESEGDDKGKKEVGNEGRSKSEGLLTVIDIHFKWIEDGGNTKPEQDHGKIENGGVSSEFERRPAKGNVNTVNVKQVNAAAMEVHKYSGNYGTHDASKVIIEKQIEPIDQQAIHRKYHSRC</sequence>
<comment type="caution">
    <text evidence="2">The sequence shown here is derived from an EMBL/GenBank/DDBJ whole genome shotgun (WGS) entry which is preliminary data.</text>
</comment>
<reference evidence="2 3" key="1">
    <citation type="journal article" date="2013" name="Curr. Biol.">
        <title>The Genome of the Foraminiferan Reticulomyxa filosa.</title>
        <authorList>
            <person name="Glockner G."/>
            <person name="Hulsmann N."/>
            <person name="Schleicher M."/>
            <person name="Noegel A.A."/>
            <person name="Eichinger L."/>
            <person name="Gallinger C."/>
            <person name="Pawlowski J."/>
            <person name="Sierra R."/>
            <person name="Euteneuer U."/>
            <person name="Pillet L."/>
            <person name="Moustafa A."/>
            <person name="Platzer M."/>
            <person name="Groth M."/>
            <person name="Szafranski K."/>
            <person name="Schliwa M."/>
        </authorList>
    </citation>
    <scope>NUCLEOTIDE SEQUENCE [LARGE SCALE GENOMIC DNA]</scope>
</reference>
<feature type="compositionally biased region" description="Basic and acidic residues" evidence="1">
    <location>
        <begin position="130"/>
        <end position="144"/>
    </location>
</feature>
<dbReference type="AlphaFoldDB" id="X6NPN6"/>
<organism evidence="2 3">
    <name type="scientific">Reticulomyxa filosa</name>
    <dbReference type="NCBI Taxonomy" id="46433"/>
    <lineage>
        <taxon>Eukaryota</taxon>
        <taxon>Sar</taxon>
        <taxon>Rhizaria</taxon>
        <taxon>Retaria</taxon>
        <taxon>Foraminifera</taxon>
        <taxon>Monothalamids</taxon>
        <taxon>Reticulomyxidae</taxon>
        <taxon>Reticulomyxa</taxon>
    </lineage>
</organism>
<gene>
    <name evidence="2" type="ORF">RFI_09469</name>
</gene>
<name>X6NPN6_RETFI</name>
<protein>
    <submittedName>
        <fullName evidence="2">Uncharacterized protein</fullName>
    </submittedName>
</protein>
<accession>X6NPN6</accession>
<feature type="region of interest" description="Disordered" evidence="1">
    <location>
        <begin position="162"/>
        <end position="184"/>
    </location>
</feature>
<proteinExistence type="predicted"/>
<dbReference type="Proteomes" id="UP000023152">
    <property type="component" value="Unassembled WGS sequence"/>
</dbReference>